<comment type="caution">
    <text evidence="3">The sequence shown here is derived from an EMBL/GenBank/DDBJ whole genome shotgun (WGS) entry which is preliminary data.</text>
</comment>
<sequence>MTFPSCNLEGLTSTEDFGWSFAIYEHDGSYECYVVTRRVTWKKPLGGSKYYEMQDFSLLLHHNSPPQSIRVGGARARRGPERCPYRVRPSSGAGSDDICRRGGAAGRGAARGDRGAEGGGGDAAIDEQQAVIGQLKVAAVGQLAVIGELKAAAVVQQVAAAAEQQAVMRELKAAAEKARAAAEKALATVEEATARVRVKEMQLVRTQQKCAPLETEREDLERERRAVRDERDMAQLVEAAQSSDTGAASSAAPTRRAAPECGAAEESKAAKRPRTDTVFEPKRSAAALRNVNAYVYGLERLRWQQSQDDVTIKMNRRSGETVFAAYIFYSTGNDVLMAGYAGFCPIFPPNAEDAVQTKTWSMQLKFFI</sequence>
<feature type="region of interest" description="Disordered" evidence="2">
    <location>
        <begin position="86"/>
        <end position="121"/>
    </location>
</feature>
<gene>
    <name evidence="3" type="ORF">GGX14DRAFT_398921</name>
</gene>
<feature type="compositionally biased region" description="Basic and acidic residues" evidence="2">
    <location>
        <begin position="265"/>
        <end position="276"/>
    </location>
</feature>
<accession>A0AAD6V5X1</accession>
<protein>
    <submittedName>
        <fullName evidence="3">Uncharacterized protein</fullName>
    </submittedName>
</protein>
<dbReference type="Proteomes" id="UP001219525">
    <property type="component" value="Unassembled WGS sequence"/>
</dbReference>
<keyword evidence="1" id="KW-0175">Coiled coil</keyword>
<evidence type="ECO:0000256" key="2">
    <source>
        <dbReference type="SAM" id="MobiDB-lite"/>
    </source>
</evidence>
<name>A0AAD6V5X1_9AGAR</name>
<evidence type="ECO:0000313" key="3">
    <source>
        <dbReference type="EMBL" id="KAJ7203338.1"/>
    </source>
</evidence>
<feature type="region of interest" description="Disordered" evidence="2">
    <location>
        <begin position="239"/>
        <end position="276"/>
    </location>
</feature>
<organism evidence="3 4">
    <name type="scientific">Mycena pura</name>
    <dbReference type="NCBI Taxonomy" id="153505"/>
    <lineage>
        <taxon>Eukaryota</taxon>
        <taxon>Fungi</taxon>
        <taxon>Dikarya</taxon>
        <taxon>Basidiomycota</taxon>
        <taxon>Agaricomycotina</taxon>
        <taxon>Agaricomycetes</taxon>
        <taxon>Agaricomycetidae</taxon>
        <taxon>Agaricales</taxon>
        <taxon>Marasmiineae</taxon>
        <taxon>Mycenaceae</taxon>
        <taxon>Mycena</taxon>
    </lineage>
</organism>
<dbReference type="AlphaFoldDB" id="A0AAD6V5X1"/>
<evidence type="ECO:0000313" key="4">
    <source>
        <dbReference type="Proteomes" id="UP001219525"/>
    </source>
</evidence>
<feature type="compositionally biased region" description="Low complexity" evidence="2">
    <location>
        <begin position="245"/>
        <end position="256"/>
    </location>
</feature>
<keyword evidence="4" id="KW-1185">Reference proteome</keyword>
<evidence type="ECO:0000256" key="1">
    <source>
        <dbReference type="SAM" id="Coils"/>
    </source>
</evidence>
<dbReference type="EMBL" id="JARJCW010000051">
    <property type="protein sequence ID" value="KAJ7203338.1"/>
    <property type="molecule type" value="Genomic_DNA"/>
</dbReference>
<reference evidence="3" key="1">
    <citation type="submission" date="2023-03" db="EMBL/GenBank/DDBJ databases">
        <title>Massive genome expansion in bonnet fungi (Mycena s.s.) driven by repeated elements and novel gene families across ecological guilds.</title>
        <authorList>
            <consortium name="Lawrence Berkeley National Laboratory"/>
            <person name="Harder C.B."/>
            <person name="Miyauchi S."/>
            <person name="Viragh M."/>
            <person name="Kuo A."/>
            <person name="Thoen E."/>
            <person name="Andreopoulos B."/>
            <person name="Lu D."/>
            <person name="Skrede I."/>
            <person name="Drula E."/>
            <person name="Henrissat B."/>
            <person name="Morin E."/>
            <person name="Kohler A."/>
            <person name="Barry K."/>
            <person name="LaButti K."/>
            <person name="Morin E."/>
            <person name="Salamov A."/>
            <person name="Lipzen A."/>
            <person name="Mereny Z."/>
            <person name="Hegedus B."/>
            <person name="Baldrian P."/>
            <person name="Stursova M."/>
            <person name="Weitz H."/>
            <person name="Taylor A."/>
            <person name="Grigoriev I.V."/>
            <person name="Nagy L.G."/>
            <person name="Martin F."/>
            <person name="Kauserud H."/>
        </authorList>
    </citation>
    <scope>NUCLEOTIDE SEQUENCE</scope>
    <source>
        <strain evidence="3">9144</strain>
    </source>
</reference>
<feature type="coiled-coil region" evidence="1">
    <location>
        <begin position="161"/>
        <end position="237"/>
    </location>
</feature>
<proteinExistence type="predicted"/>